<keyword evidence="2" id="KW-0560">Oxidoreductase</keyword>
<dbReference type="InterPro" id="IPR036291">
    <property type="entry name" value="NAD(P)-bd_dom_sf"/>
</dbReference>
<accession>A0A4P7HIH7</accession>
<dbReference type="GO" id="GO:0016491">
    <property type="term" value="F:oxidoreductase activity"/>
    <property type="evidence" value="ECO:0007669"/>
    <property type="project" value="UniProtKB-KW"/>
</dbReference>
<evidence type="ECO:0000313" key="5">
    <source>
        <dbReference type="Proteomes" id="UP000296374"/>
    </source>
</evidence>
<protein>
    <submittedName>
        <fullName evidence="4">SDR family NAD(P)-dependent oxidoreductase</fullName>
    </submittedName>
</protein>
<evidence type="ECO:0000256" key="3">
    <source>
        <dbReference type="SAM" id="Phobius"/>
    </source>
</evidence>
<feature type="transmembrane region" description="Helical" evidence="3">
    <location>
        <begin position="6"/>
        <end position="26"/>
    </location>
</feature>
<gene>
    <name evidence="4" type="ORF">E4191_03520</name>
</gene>
<dbReference type="PANTHER" id="PTHR43391">
    <property type="entry name" value="RETINOL DEHYDROGENASE-RELATED"/>
    <property type="match status" value="1"/>
</dbReference>
<keyword evidence="3" id="KW-0812">Transmembrane</keyword>
<dbReference type="Proteomes" id="UP000296374">
    <property type="component" value="Chromosome"/>
</dbReference>
<dbReference type="KEGG" id="plia:E4191_03520"/>
<dbReference type="AlphaFoldDB" id="A0A4P7HIH7"/>
<comment type="similarity">
    <text evidence="1">Belongs to the short-chain dehydrogenases/reductases (SDR) family.</text>
</comment>
<organism evidence="4 5">
    <name type="scientific">Paracoccus liaowanqingii</name>
    <dbReference type="NCBI Taxonomy" id="2560053"/>
    <lineage>
        <taxon>Bacteria</taxon>
        <taxon>Pseudomonadati</taxon>
        <taxon>Pseudomonadota</taxon>
        <taxon>Alphaproteobacteria</taxon>
        <taxon>Rhodobacterales</taxon>
        <taxon>Paracoccaceae</taxon>
        <taxon>Paracoccus</taxon>
    </lineage>
</organism>
<evidence type="ECO:0000256" key="2">
    <source>
        <dbReference type="ARBA" id="ARBA00023002"/>
    </source>
</evidence>
<proteinExistence type="inferred from homology"/>
<reference evidence="5" key="1">
    <citation type="submission" date="2019-03" db="EMBL/GenBank/DDBJ databases">
        <authorList>
            <person name="Li J."/>
        </authorList>
    </citation>
    <scope>NUCLEOTIDE SEQUENCE [LARGE SCALE GENOMIC DNA]</scope>
    <source>
        <strain evidence="5">2251</strain>
    </source>
</reference>
<dbReference type="EMBL" id="CP038439">
    <property type="protein sequence ID" value="QBX33888.1"/>
    <property type="molecule type" value="Genomic_DNA"/>
</dbReference>
<evidence type="ECO:0000256" key="1">
    <source>
        <dbReference type="ARBA" id="ARBA00006484"/>
    </source>
</evidence>
<dbReference type="Pfam" id="PF00106">
    <property type="entry name" value="adh_short"/>
    <property type="match status" value="1"/>
</dbReference>
<keyword evidence="3" id="KW-1133">Transmembrane helix</keyword>
<evidence type="ECO:0000313" key="4">
    <source>
        <dbReference type="EMBL" id="QBX33888.1"/>
    </source>
</evidence>
<dbReference type="PANTHER" id="PTHR43391:SF82">
    <property type="entry name" value="OXIDOREDUCTASE SADH-RELATED"/>
    <property type="match status" value="1"/>
</dbReference>
<dbReference type="InterPro" id="IPR002347">
    <property type="entry name" value="SDR_fam"/>
</dbReference>
<dbReference type="SUPFAM" id="SSF51735">
    <property type="entry name" value="NAD(P)-binding Rossmann-fold domains"/>
    <property type="match status" value="1"/>
</dbReference>
<name>A0A4P7HIH7_9RHOB</name>
<keyword evidence="3" id="KW-0472">Membrane</keyword>
<sequence>MEDHRPAFNVNYFVLVMGSLVAARLLRQRSGSAIINVGSVLSDCAIVYQGAYSSTTYAIRAFTNVLRMALERDGVPVAVALIKPGGMHTPCPEHARRYVDQAPRVPPVIYDPRLVADAIQTV</sequence>
<dbReference type="Gene3D" id="3.40.50.720">
    <property type="entry name" value="NAD(P)-binding Rossmann-like Domain"/>
    <property type="match status" value="1"/>
</dbReference>